<reference evidence="1" key="1">
    <citation type="submission" date="2014-09" db="EMBL/GenBank/DDBJ databases">
        <authorList>
            <person name="Magalhaes I.L.F."/>
            <person name="Oliveira U."/>
            <person name="Santos F.R."/>
            <person name="Vidigal T.H.D.A."/>
            <person name="Brescovit A.D."/>
            <person name="Santos A.J."/>
        </authorList>
    </citation>
    <scope>NUCLEOTIDE SEQUENCE</scope>
    <source>
        <tissue evidence="1">Shoot tissue taken approximately 20 cm above the soil surface</tissue>
    </source>
</reference>
<protein>
    <submittedName>
        <fullName evidence="1">Uncharacterized protein</fullName>
    </submittedName>
</protein>
<reference evidence="1" key="2">
    <citation type="journal article" date="2015" name="Data Brief">
        <title>Shoot transcriptome of the giant reed, Arundo donax.</title>
        <authorList>
            <person name="Barrero R.A."/>
            <person name="Guerrero F.D."/>
            <person name="Moolhuijzen P."/>
            <person name="Goolsby J.A."/>
            <person name="Tidwell J."/>
            <person name="Bellgard S.E."/>
            <person name="Bellgard M.I."/>
        </authorList>
    </citation>
    <scope>NUCLEOTIDE SEQUENCE</scope>
    <source>
        <tissue evidence="1">Shoot tissue taken approximately 20 cm above the soil surface</tissue>
    </source>
</reference>
<proteinExistence type="predicted"/>
<dbReference type="EMBL" id="GBRH01163371">
    <property type="protein sequence ID" value="JAE34525.1"/>
    <property type="molecule type" value="Transcribed_RNA"/>
</dbReference>
<organism evidence="1">
    <name type="scientific">Arundo donax</name>
    <name type="common">Giant reed</name>
    <name type="synonym">Donax arundinaceus</name>
    <dbReference type="NCBI Taxonomy" id="35708"/>
    <lineage>
        <taxon>Eukaryota</taxon>
        <taxon>Viridiplantae</taxon>
        <taxon>Streptophyta</taxon>
        <taxon>Embryophyta</taxon>
        <taxon>Tracheophyta</taxon>
        <taxon>Spermatophyta</taxon>
        <taxon>Magnoliopsida</taxon>
        <taxon>Liliopsida</taxon>
        <taxon>Poales</taxon>
        <taxon>Poaceae</taxon>
        <taxon>PACMAD clade</taxon>
        <taxon>Arundinoideae</taxon>
        <taxon>Arundineae</taxon>
        <taxon>Arundo</taxon>
    </lineage>
</organism>
<name>A0A0A9HBF8_ARUDO</name>
<evidence type="ECO:0000313" key="1">
    <source>
        <dbReference type="EMBL" id="JAE34525.1"/>
    </source>
</evidence>
<dbReference type="AlphaFoldDB" id="A0A0A9HBF8"/>
<accession>A0A0A9HBF8</accession>
<sequence>MGHKADAFISERVHRNLVSFNNIFTNWIPKCNTTDINF</sequence>